<dbReference type="InterPro" id="IPR039155">
    <property type="entry name" value="MLEC"/>
</dbReference>
<feature type="non-terminal residue" evidence="11">
    <location>
        <position position="1"/>
    </location>
</feature>
<dbReference type="EMBL" id="EZ420001">
    <property type="protein sequence ID" value="ACZ28356.1"/>
    <property type="molecule type" value="mRNA"/>
</dbReference>
<dbReference type="PANTHER" id="PTHR13460">
    <property type="match status" value="1"/>
</dbReference>
<protein>
    <submittedName>
        <fullName evidence="11">Hypothetical secreted protein</fullName>
    </submittedName>
</protein>
<accession>D1FQA1</accession>
<dbReference type="GO" id="GO:0005789">
    <property type="term" value="C:endoplasmic reticulum membrane"/>
    <property type="evidence" value="ECO:0007669"/>
    <property type="project" value="UniProtKB-SubCell"/>
</dbReference>
<evidence type="ECO:0000256" key="1">
    <source>
        <dbReference type="ARBA" id="ARBA00004115"/>
    </source>
</evidence>
<dbReference type="PANTHER" id="PTHR13460:SF0">
    <property type="entry name" value="MALECTIN"/>
    <property type="match status" value="1"/>
</dbReference>
<evidence type="ECO:0000256" key="2">
    <source>
        <dbReference type="ARBA" id="ARBA00009141"/>
    </source>
</evidence>
<evidence type="ECO:0000256" key="6">
    <source>
        <dbReference type="ARBA" id="ARBA00022989"/>
    </source>
</evidence>
<keyword evidence="3" id="KW-0812">Transmembrane</keyword>
<comment type="similarity">
    <text evidence="2">Belongs to the malectin family.</text>
</comment>
<comment type="subcellular location">
    <subcellularLocation>
        <location evidence="1">Endoplasmic reticulum membrane</location>
        <topology evidence="1">Single-pass type I membrane protein</topology>
    </subcellularLocation>
</comment>
<dbReference type="GO" id="GO:0030246">
    <property type="term" value="F:carbohydrate binding"/>
    <property type="evidence" value="ECO:0007669"/>
    <property type="project" value="InterPro"/>
</dbReference>
<dbReference type="Gene3D" id="2.60.120.430">
    <property type="entry name" value="Galactose-binding lectin"/>
    <property type="match status" value="1"/>
</dbReference>
<keyword evidence="8" id="KW-0325">Glycoprotein</keyword>
<keyword evidence="6" id="KW-1133">Transmembrane helix</keyword>
<feature type="domain" description="Malectin" evidence="10">
    <location>
        <begin position="4"/>
        <end position="114"/>
    </location>
</feature>
<dbReference type="Pfam" id="PF11721">
    <property type="entry name" value="Malectin"/>
    <property type="match status" value="1"/>
</dbReference>
<dbReference type="InterPro" id="IPR021720">
    <property type="entry name" value="Malectin_dom"/>
</dbReference>
<evidence type="ECO:0000259" key="10">
    <source>
        <dbReference type="Pfam" id="PF11721"/>
    </source>
</evidence>
<evidence type="ECO:0000256" key="3">
    <source>
        <dbReference type="ARBA" id="ARBA00022692"/>
    </source>
</evidence>
<evidence type="ECO:0000256" key="4">
    <source>
        <dbReference type="ARBA" id="ARBA00022729"/>
    </source>
</evidence>
<sequence length="210" mass="23398">SDRPLYLHFRYSRLPTVLTYRVPVTGDGTYVLILKFSDTDNDRENYHVFNVTVNGLPVLDNVDVYRTNRHGLYDAVIKFRICDGYLVLDDLTEVGDTLELRFLPVIKVATIDAILLLKGYSGETITLSSSPSVVSPIKFDRDLCLKTPTTSVPVTTSAATTTTTTTTPAAPAQPGFWQKLLDSIVSVQYSNHTYINMMNNFGAKTFDSNE</sequence>
<keyword evidence="9" id="KW-0119">Carbohydrate metabolism</keyword>
<reference evidence="11" key="1">
    <citation type="submission" date="2009-10" db="EMBL/GenBank/DDBJ databases">
        <title>An Insight into the Sialotranscriptome of Simulium nigrimanum, a Black Fly Associated with Fogo Selvagem in South America.</title>
        <authorList>
            <person name="Ribeiro J.M.C."/>
            <person name="Valenzuela J.G."/>
            <person name="Pham V.M."/>
            <person name="Kleeman L."/>
            <person name="Barbian K.D."/>
            <person name="Favreau A.J."/>
            <person name="Eaton D.P."/>
            <person name="Aoki V."/>
            <person name="Hans-Filho G."/>
            <person name="Rivitti E.A."/>
            <person name="Diaz L.A."/>
        </authorList>
    </citation>
    <scope>NUCLEOTIDE SEQUENCE</scope>
    <source>
        <tissue evidence="11">Salivary glands</tissue>
    </source>
</reference>
<keyword evidence="4" id="KW-0732">Signal</keyword>
<keyword evidence="5" id="KW-0256">Endoplasmic reticulum</keyword>
<proteinExistence type="evidence at transcript level"/>
<name>D1FQA1_SIMNI</name>
<organism evidence="11">
    <name type="scientific">Simulium nigrimanum</name>
    <name type="common">Black fly</name>
    <dbReference type="NCBI Taxonomy" id="683695"/>
    <lineage>
        <taxon>Eukaryota</taxon>
        <taxon>Metazoa</taxon>
        <taxon>Ecdysozoa</taxon>
        <taxon>Arthropoda</taxon>
        <taxon>Hexapoda</taxon>
        <taxon>Insecta</taxon>
        <taxon>Pterygota</taxon>
        <taxon>Neoptera</taxon>
        <taxon>Endopterygota</taxon>
        <taxon>Diptera</taxon>
        <taxon>Nematocera</taxon>
        <taxon>Chironomoidea</taxon>
        <taxon>Simuliidae</taxon>
        <taxon>Simulium</taxon>
    </lineage>
</organism>
<evidence type="ECO:0000256" key="5">
    <source>
        <dbReference type="ARBA" id="ARBA00022824"/>
    </source>
</evidence>
<evidence type="ECO:0000313" key="11">
    <source>
        <dbReference type="EMBL" id="ACZ28356.1"/>
    </source>
</evidence>
<evidence type="ECO:0000256" key="7">
    <source>
        <dbReference type="ARBA" id="ARBA00023136"/>
    </source>
</evidence>
<keyword evidence="7" id="KW-0472">Membrane</keyword>
<evidence type="ECO:0000256" key="9">
    <source>
        <dbReference type="ARBA" id="ARBA00023277"/>
    </source>
</evidence>
<evidence type="ECO:0000256" key="8">
    <source>
        <dbReference type="ARBA" id="ARBA00023180"/>
    </source>
</evidence>
<dbReference type="AlphaFoldDB" id="D1FQA1"/>